<dbReference type="Pfam" id="PF16025">
    <property type="entry name" value="CaM_bind"/>
    <property type="match status" value="1"/>
</dbReference>
<reference evidence="3" key="2">
    <citation type="submission" date="2020-11" db="EMBL/GenBank/DDBJ databases">
        <authorList>
            <person name="McCartney M.A."/>
            <person name="Auch B."/>
            <person name="Kono T."/>
            <person name="Mallez S."/>
            <person name="Becker A."/>
            <person name="Gohl D.M."/>
            <person name="Silverstein K.A.T."/>
            <person name="Koren S."/>
            <person name="Bechman K.B."/>
            <person name="Herman A."/>
            <person name="Abrahante J.E."/>
            <person name="Garbe J."/>
        </authorList>
    </citation>
    <scope>NUCLEOTIDE SEQUENCE</scope>
    <source>
        <strain evidence="3">Duluth1</strain>
        <tissue evidence="3">Whole animal</tissue>
    </source>
</reference>
<feature type="compositionally biased region" description="Basic and acidic residues" evidence="2">
    <location>
        <begin position="332"/>
        <end position="383"/>
    </location>
</feature>
<keyword evidence="1" id="KW-0175">Coiled coil</keyword>
<feature type="compositionally biased region" description="Acidic residues" evidence="2">
    <location>
        <begin position="941"/>
        <end position="969"/>
    </location>
</feature>
<dbReference type="EMBL" id="JAIWYP010000002">
    <property type="protein sequence ID" value="KAH3871858.1"/>
    <property type="molecule type" value="Genomic_DNA"/>
</dbReference>
<name>A0A9D4RLJ5_DREPO</name>
<feature type="compositionally biased region" description="Basic and acidic residues" evidence="2">
    <location>
        <begin position="142"/>
        <end position="163"/>
    </location>
</feature>
<feature type="region of interest" description="Disordered" evidence="2">
    <location>
        <begin position="411"/>
        <end position="437"/>
    </location>
</feature>
<feature type="compositionally biased region" description="Polar residues" evidence="2">
    <location>
        <begin position="1751"/>
        <end position="1760"/>
    </location>
</feature>
<evidence type="ECO:0000256" key="2">
    <source>
        <dbReference type="SAM" id="MobiDB-lite"/>
    </source>
</evidence>
<dbReference type="GO" id="GO:0005814">
    <property type="term" value="C:centriole"/>
    <property type="evidence" value="ECO:0007669"/>
    <property type="project" value="InterPro"/>
</dbReference>
<feature type="region of interest" description="Disordered" evidence="2">
    <location>
        <begin position="1449"/>
        <end position="1471"/>
    </location>
</feature>
<feature type="region of interest" description="Disordered" evidence="2">
    <location>
        <begin position="123"/>
        <end position="220"/>
    </location>
</feature>
<protein>
    <submittedName>
        <fullName evidence="3">Uncharacterized protein</fullName>
    </submittedName>
</protein>
<keyword evidence="4" id="KW-1185">Reference proteome</keyword>
<gene>
    <name evidence="3" type="ORF">DPMN_035073</name>
</gene>
<feature type="region of interest" description="Disordered" evidence="2">
    <location>
        <begin position="517"/>
        <end position="606"/>
    </location>
</feature>
<dbReference type="InterPro" id="IPR033207">
    <property type="entry name" value="CCP110"/>
</dbReference>
<feature type="compositionally biased region" description="Basic and acidic residues" evidence="2">
    <location>
        <begin position="1682"/>
        <end position="1704"/>
    </location>
</feature>
<feature type="region of interest" description="Disordered" evidence="2">
    <location>
        <begin position="1147"/>
        <end position="1167"/>
    </location>
</feature>
<dbReference type="GO" id="GO:0032465">
    <property type="term" value="P:regulation of cytokinesis"/>
    <property type="evidence" value="ECO:0007669"/>
    <property type="project" value="InterPro"/>
</dbReference>
<feature type="coiled-coil region" evidence="1">
    <location>
        <begin position="1097"/>
        <end position="1133"/>
    </location>
</feature>
<feature type="compositionally biased region" description="Polar residues" evidence="2">
    <location>
        <begin position="384"/>
        <end position="398"/>
    </location>
</feature>
<reference evidence="3" key="1">
    <citation type="journal article" date="2019" name="bioRxiv">
        <title>The Genome of the Zebra Mussel, Dreissena polymorpha: A Resource for Invasive Species Research.</title>
        <authorList>
            <person name="McCartney M.A."/>
            <person name="Auch B."/>
            <person name="Kono T."/>
            <person name="Mallez S."/>
            <person name="Zhang Y."/>
            <person name="Obille A."/>
            <person name="Becker A."/>
            <person name="Abrahante J.E."/>
            <person name="Garbe J."/>
            <person name="Badalamenti J.P."/>
            <person name="Herman A."/>
            <person name="Mangelson H."/>
            <person name="Liachko I."/>
            <person name="Sullivan S."/>
            <person name="Sone E.D."/>
            <person name="Koren S."/>
            <person name="Silverstein K.A.T."/>
            <person name="Beckman K.B."/>
            <person name="Gohl D.M."/>
        </authorList>
    </citation>
    <scope>NUCLEOTIDE SEQUENCE</scope>
    <source>
        <strain evidence="3">Duluth1</strain>
        <tissue evidence="3">Whole animal</tissue>
    </source>
</reference>
<feature type="compositionally biased region" description="Low complexity" evidence="2">
    <location>
        <begin position="269"/>
        <end position="281"/>
    </location>
</feature>
<feature type="region of interest" description="Disordered" evidence="2">
    <location>
        <begin position="937"/>
        <end position="1024"/>
    </location>
</feature>
<dbReference type="GO" id="GO:0007099">
    <property type="term" value="P:centriole replication"/>
    <property type="evidence" value="ECO:0007669"/>
    <property type="project" value="InterPro"/>
</dbReference>
<proteinExistence type="predicted"/>
<dbReference type="PANTHER" id="PTHR13594">
    <property type="entry name" value="CENTRIOLAR COILED-COIL PROTEIN OF 110 KDA"/>
    <property type="match status" value="1"/>
</dbReference>
<evidence type="ECO:0000256" key="1">
    <source>
        <dbReference type="SAM" id="Coils"/>
    </source>
</evidence>
<evidence type="ECO:0000313" key="3">
    <source>
        <dbReference type="EMBL" id="KAH3871858.1"/>
    </source>
</evidence>
<accession>A0A9D4RLJ5</accession>
<feature type="region of interest" description="Disordered" evidence="2">
    <location>
        <begin position="1673"/>
        <end position="1771"/>
    </location>
</feature>
<dbReference type="Proteomes" id="UP000828390">
    <property type="component" value="Unassembled WGS sequence"/>
</dbReference>
<comment type="caution">
    <text evidence="3">The sequence shown here is derived from an EMBL/GenBank/DDBJ whole genome shotgun (WGS) entry which is preliminary data.</text>
</comment>
<sequence length="1771" mass="196427">MAANHLSSNPPDMGDLLQYFESRSRALDEEGQPLLDIADLQFMSLIRFNGVPILPPVLTPGRRDEMKSYKREAVHRAARIKSKRQTDLQAKVQSIVASVENAFSLKSRSKLPRTNGVYKLLEKRAAKQASRSSSKSSSPVGKEAHMTSKPSMDHKSKASKTGEKSGNGAVAAVTEASSKSPSRSSSAISASAASKSGSVPFKSQPVGSGEARKRDSHNYKSLGKIGFLVKQKSYSSQHLDQIGLEGPGKAASLSPKPSGLFPHPPVGRPPSRGSGLRQSSSTPDLRTIDIALGAEDLHKPMASRHLSPKGGRPQAPERDIKNVPVENSSVKGLKEDKLKRPESKDSRKSNKIDKQEVRYDQENKRSSEKKTSENVAPRSEKSPNKVNSSDIKYQDNTLQNPLALLEQQISHETENERYQRYENRRTGSGSNHKEEVRSELDPIQRATAELFPFPISEEQALATLDSLQPDFASLELAEDLPSDYNGIPLTSDRQKQIIHILTKLSQALNMEDTLTSTGGLNVNHEQVKDPRVQGSKSENWSDSRSVHYGASGASQRHSEHVPSGDINESLSSNPVESVSNSNSFQNTSGNSSHSRSRLSPGASSSILSSASSVSASKSRMSPKSLKNTVHFNSLVKEISTSASQSFEDKISFRKLDITPKSSENFDDMESVALQGARNNLTDTVAASSHISAMPAERNMLSKVALSPSVDSSVSSPGEIHNHNPFEDYNEDGEFNTSDKENEYIPAGDESPGSDVPTEIERRSGRGQQVWNVYTARMPAGPVGDNHPALFWNGMKSDLTESLKEKGKDGSNKVLQENISQSNMDTQYYYGTTSTDLGRYMHEKITPHASISSFQEEITKSYLLSQHNFGKISLSVKNDNAECEKDNSVLDTSEVSGVDFDESVVHLPPVIFTGVQKSLQENRSMLDDEAQIRSNLQRVLLEDSESESDTGESEDEIHYEEKTADEDESESGNNNHTDEVYEELSNNGIDSDGAEEEEHQEHQDDAQSSVQDASQKDSETVDNSETDALKMAEYAAYLTQVTEHSDQVENEDKIVVHGELEPANIYGNSGNNELTELKTCLDGKHEPAVIPVTEHNNSNENNNDIIQVEEQNNAEENEADNQQYDVQENEAKAEHIQKYLSQVHEQSLLHEEDSEDENADTGNRQKSEDIMNNISELIQTFTSRIQSMNHLSQEELFRMQTEQFELIQKRLIEHQQAQLEELFVSQRREQMNLQQEIESYQTRIKEKQSSFDMMTLRFTQPNNLTPQMSRSLPQVAQAWPPTRQVSQSAATMSPPFQVKPVPVSYPYQNPNMPFTSSSYGNMPYPATRPFIDPRAFMEANIDNRAGVGMSVPMGFPQDPNISSISHNTSYSTIPFGDPGVIHGNLITHVPQVPRTVPSQGVGSSQASNPFIYPSSPSLLINPNDRDNVSDVSGFAKATAKQLVFSNQSTPVPAKHYKPIQHSPMKQTSAQRNKGKVSIPEKAFEPWMQQKFARVTAAVRGYLTRRLLRTNKVQEIVKTIDDTRNFAFKFQSETPMRTGHLSREDRVLLERIVNQLQAGLLDIHEIFFTLPMSERMSLIATQRQLEQEKLIRDSGRHSLDNVSRSQPKLSKATLKALERKKKAQLAEEAVFGSMELRPKSAPPTTSSPALDISGPLRRHYHSLFARALRPIQGQMSPIYPDQHITVRELKERPKTASDRRKSEGQTRSKKASGSKTSKSSASTSAPKSKSSSSQKSAATQSQKQPPSVDAQKHSNAPTTTIHKQPKKTEKAWR</sequence>
<dbReference type="PANTHER" id="PTHR13594:SF1">
    <property type="entry name" value="CENTRIOLAR COILED-COIL PROTEIN OF 110 KDA"/>
    <property type="match status" value="1"/>
</dbReference>
<feature type="compositionally biased region" description="Low complexity" evidence="2">
    <location>
        <begin position="127"/>
        <end position="138"/>
    </location>
</feature>
<dbReference type="PROSITE" id="PS50096">
    <property type="entry name" value="IQ"/>
    <property type="match status" value="1"/>
</dbReference>
<feature type="compositionally biased region" description="Low complexity" evidence="2">
    <location>
        <begin position="567"/>
        <end position="606"/>
    </location>
</feature>
<organism evidence="3 4">
    <name type="scientific">Dreissena polymorpha</name>
    <name type="common">Zebra mussel</name>
    <name type="synonym">Mytilus polymorpha</name>
    <dbReference type="NCBI Taxonomy" id="45954"/>
    <lineage>
        <taxon>Eukaryota</taxon>
        <taxon>Metazoa</taxon>
        <taxon>Spiralia</taxon>
        <taxon>Lophotrochozoa</taxon>
        <taxon>Mollusca</taxon>
        <taxon>Bivalvia</taxon>
        <taxon>Autobranchia</taxon>
        <taxon>Heteroconchia</taxon>
        <taxon>Euheterodonta</taxon>
        <taxon>Imparidentia</taxon>
        <taxon>Neoheterodontei</taxon>
        <taxon>Myida</taxon>
        <taxon>Dreissenoidea</taxon>
        <taxon>Dreissenidae</taxon>
        <taxon>Dreissena</taxon>
    </lineage>
</organism>
<feature type="compositionally biased region" description="Low complexity" evidence="2">
    <location>
        <begin position="1711"/>
        <end position="1742"/>
    </location>
</feature>
<feature type="region of interest" description="Disordered" evidence="2">
    <location>
        <begin position="707"/>
        <end position="764"/>
    </location>
</feature>
<feature type="region of interest" description="Disordered" evidence="2">
    <location>
        <begin position="236"/>
        <end position="398"/>
    </location>
</feature>
<dbReference type="GO" id="GO:0032053">
    <property type="term" value="P:ciliary basal body organization"/>
    <property type="evidence" value="ECO:0007669"/>
    <property type="project" value="TreeGrafter"/>
</dbReference>
<feature type="compositionally biased region" description="Low complexity" evidence="2">
    <location>
        <begin position="176"/>
        <end position="198"/>
    </location>
</feature>
<evidence type="ECO:0000313" key="4">
    <source>
        <dbReference type="Proteomes" id="UP000828390"/>
    </source>
</evidence>
<feature type="compositionally biased region" description="Low complexity" evidence="2">
    <location>
        <begin position="707"/>
        <end position="716"/>
    </location>
</feature>
<feature type="region of interest" description="Disordered" evidence="2">
    <location>
        <begin position="1632"/>
        <end position="1651"/>
    </location>
</feature>
<dbReference type="GO" id="GO:1903723">
    <property type="term" value="P:negative regulation of centriole elongation"/>
    <property type="evidence" value="ECO:0007669"/>
    <property type="project" value="TreeGrafter"/>
</dbReference>